<reference evidence="14" key="1">
    <citation type="submission" date="2021-02" db="EMBL/GenBank/DDBJ databases">
        <authorList>
            <person name="Palmer J.M."/>
        </authorList>
    </citation>
    <scope>NUCLEOTIDE SEQUENCE</scope>
    <source>
        <strain evidence="14">SCRP23</strain>
    </source>
</reference>
<evidence type="ECO:0000256" key="5">
    <source>
        <dbReference type="ARBA" id="ARBA00022801"/>
    </source>
</evidence>
<evidence type="ECO:0000313" key="15">
    <source>
        <dbReference type="Proteomes" id="UP000693981"/>
    </source>
</evidence>
<evidence type="ECO:0000256" key="9">
    <source>
        <dbReference type="SAM" id="Coils"/>
    </source>
</evidence>
<keyword evidence="4 8" id="KW-0863">Zinc-finger</keyword>
<name>A0A8T1WML4_9STRA</name>
<dbReference type="InterPro" id="IPR017907">
    <property type="entry name" value="Znf_RING_CS"/>
</dbReference>
<evidence type="ECO:0000256" key="3">
    <source>
        <dbReference type="ARBA" id="ARBA00022741"/>
    </source>
</evidence>
<evidence type="ECO:0000256" key="2">
    <source>
        <dbReference type="ARBA" id="ARBA00022723"/>
    </source>
</evidence>
<keyword evidence="6" id="KW-0862">Zinc</keyword>
<dbReference type="InterPro" id="IPR050628">
    <property type="entry name" value="SNF2_RAD54_helicase_TF"/>
</dbReference>
<dbReference type="PROSITE" id="PS50199">
    <property type="entry name" value="ZF_RANBP2_2"/>
    <property type="match status" value="1"/>
</dbReference>
<dbReference type="PANTHER" id="PTHR45626:SF22">
    <property type="entry name" value="DNA REPAIR PROTEIN RAD5"/>
    <property type="match status" value="1"/>
</dbReference>
<organism evidence="14 15">
    <name type="scientific">Phytophthora boehmeriae</name>
    <dbReference type="NCBI Taxonomy" id="109152"/>
    <lineage>
        <taxon>Eukaryota</taxon>
        <taxon>Sar</taxon>
        <taxon>Stramenopiles</taxon>
        <taxon>Oomycota</taxon>
        <taxon>Peronosporomycetes</taxon>
        <taxon>Peronosporales</taxon>
        <taxon>Peronosporaceae</taxon>
        <taxon>Phytophthora</taxon>
    </lineage>
</organism>
<dbReference type="Pfam" id="PF13920">
    <property type="entry name" value="zf-C3HC4_3"/>
    <property type="match status" value="1"/>
</dbReference>
<dbReference type="PROSITE" id="PS01358">
    <property type="entry name" value="ZF_RANBP2_1"/>
    <property type="match status" value="1"/>
</dbReference>
<feature type="coiled-coil region" evidence="9">
    <location>
        <begin position="133"/>
        <end position="160"/>
    </location>
</feature>
<feature type="compositionally biased region" description="Basic and acidic residues" evidence="10">
    <location>
        <begin position="679"/>
        <end position="697"/>
    </location>
</feature>
<evidence type="ECO:0000256" key="10">
    <source>
        <dbReference type="SAM" id="MobiDB-lite"/>
    </source>
</evidence>
<dbReference type="GO" id="GO:0005524">
    <property type="term" value="F:ATP binding"/>
    <property type="evidence" value="ECO:0007669"/>
    <property type="project" value="UniProtKB-KW"/>
</dbReference>
<dbReference type="CDD" id="cd18793">
    <property type="entry name" value="SF2_C_SNF"/>
    <property type="match status" value="1"/>
</dbReference>
<keyword evidence="14" id="KW-0347">Helicase</keyword>
<dbReference type="OrthoDB" id="448448at2759"/>
<dbReference type="InterPro" id="IPR001841">
    <property type="entry name" value="Znf_RING"/>
</dbReference>
<dbReference type="GO" id="GO:0004386">
    <property type="term" value="F:helicase activity"/>
    <property type="evidence" value="ECO:0007669"/>
    <property type="project" value="UniProtKB-KW"/>
</dbReference>
<evidence type="ECO:0000259" key="12">
    <source>
        <dbReference type="PROSITE" id="PS50199"/>
    </source>
</evidence>
<dbReference type="PROSITE" id="PS51194">
    <property type="entry name" value="HELICASE_CTER"/>
    <property type="match status" value="1"/>
</dbReference>
<keyword evidence="7" id="KW-0067">ATP-binding</keyword>
<dbReference type="GO" id="GO:0006281">
    <property type="term" value="P:DNA repair"/>
    <property type="evidence" value="ECO:0007669"/>
    <property type="project" value="TreeGrafter"/>
</dbReference>
<dbReference type="SMART" id="SM00184">
    <property type="entry name" value="RING"/>
    <property type="match status" value="1"/>
</dbReference>
<feature type="domain" description="RanBP2-type" evidence="12">
    <location>
        <begin position="1"/>
        <end position="33"/>
    </location>
</feature>
<evidence type="ECO:0000256" key="7">
    <source>
        <dbReference type="ARBA" id="ARBA00022840"/>
    </source>
</evidence>
<keyword evidence="15" id="KW-1185">Reference proteome</keyword>
<sequence length="883" mass="98311">MAGTATPWSCVRCTFENEPQVRECAICLYSRPMSFPKTFPAPVKPSESNKTKKSPQQQSLLVRVGSSVEKEEQRVQKKLQQLKELGIDLASEELLDLLAKNCYSVHVAACDYFERMAKTERQEAAGTNGSATSFQDEEEKKRLEVTMQKLERELEEDYQVLGIITMAASVNRSGVTLQVGEQVLLQAENAGKKRLRPGMSTSSGTSSGVVRIATMAHAQIGRLERDLEILLHPMMKSGLVTLGGACEVPPVSSRMFASFNLSVVVYVSAKAFEIFKEGHTNFHLSDALYSVLQMVNSQSTETSGAQTPHLASAVLDSVSSQVNPEDLDTLFSECIGANELDSMIHGSNKDPSEQLLSYLQAIQLRDHQKQALRWMLWREAQLKDGQRNANNPYEPWSRIAWWKRGITKPYEGGDDVNALGRLKVILTPVLLRRTKYSRDKDGNKIVQLPSKHVDLVKLDFSPDERAFYQAVYDKSQAEFNGFVASGSATSSYVAIFALLLRLRQACNHPLLALGKGFEQALKPSQKSIEAGATAIRSAFQPQENESSEAYYQRIAAQLQQDMQASNRTQLVKDSCLGEEDGSKSSGGGLTESYIQSVIAQVEDGLDSQECPICLDPPQKAVLTPCAHVLCEECLRETLSNDSENGCPVCRTVIDMDKVFALPPPSPSKAQGDKCPSTRSTDENLVEDKPAADDDGRNFESAKLQQLLRDLKAIKLENEHSESPDQKRKVVVFSQWTSMLDMVSLLLKRNGFSHCVFNGSLQQEARERVLTRFEKDPTVEVLVISLKAGGVGLNLTCASVVILLDPWWNPGVEEQAIDRVHRLGQTRDVLVKRYVVNDTVEDMILQLQQRKEKLAKHVLVTAKAHDERRSERLNLDDLRSFFHQ</sequence>
<dbReference type="SMART" id="SM00547">
    <property type="entry name" value="ZnF_RBZ"/>
    <property type="match status" value="1"/>
</dbReference>
<evidence type="ECO:0000259" key="13">
    <source>
        <dbReference type="PROSITE" id="PS51194"/>
    </source>
</evidence>
<evidence type="ECO:0000256" key="4">
    <source>
        <dbReference type="ARBA" id="ARBA00022771"/>
    </source>
</evidence>
<keyword evidence="9" id="KW-0175">Coiled coil</keyword>
<gene>
    <name evidence="14" type="primary">RAD5_1</name>
    <name evidence="14" type="ORF">PHYBOEH_004210</name>
</gene>
<dbReference type="GO" id="GO:0008270">
    <property type="term" value="F:zinc ion binding"/>
    <property type="evidence" value="ECO:0007669"/>
    <property type="project" value="UniProtKB-KW"/>
</dbReference>
<dbReference type="Pfam" id="PF00176">
    <property type="entry name" value="SNF2-rel_dom"/>
    <property type="match status" value="1"/>
</dbReference>
<dbReference type="InterPro" id="IPR001650">
    <property type="entry name" value="Helicase_C-like"/>
</dbReference>
<dbReference type="EMBL" id="JAGDFL010000225">
    <property type="protein sequence ID" value="KAG7395137.1"/>
    <property type="molecule type" value="Genomic_DNA"/>
</dbReference>
<dbReference type="AlphaFoldDB" id="A0A8T1WML4"/>
<evidence type="ECO:0000313" key="14">
    <source>
        <dbReference type="EMBL" id="KAG7395137.1"/>
    </source>
</evidence>
<feature type="domain" description="Helicase C-terminal" evidence="13">
    <location>
        <begin position="705"/>
        <end position="865"/>
    </location>
</feature>
<evidence type="ECO:0000259" key="11">
    <source>
        <dbReference type="PROSITE" id="PS50089"/>
    </source>
</evidence>
<dbReference type="PANTHER" id="PTHR45626">
    <property type="entry name" value="TRANSCRIPTION TERMINATION FACTOR 2-RELATED"/>
    <property type="match status" value="1"/>
</dbReference>
<dbReference type="Pfam" id="PF00271">
    <property type="entry name" value="Helicase_C"/>
    <property type="match status" value="1"/>
</dbReference>
<feature type="region of interest" description="Disordered" evidence="10">
    <location>
        <begin position="40"/>
        <end position="59"/>
    </location>
</feature>
<feature type="domain" description="RING-type" evidence="11">
    <location>
        <begin position="610"/>
        <end position="650"/>
    </location>
</feature>
<dbReference type="InterPro" id="IPR049730">
    <property type="entry name" value="SNF2/RAD54-like_C"/>
</dbReference>
<proteinExistence type="predicted"/>
<accession>A0A8T1WML4</accession>
<dbReference type="InterPro" id="IPR001876">
    <property type="entry name" value="Znf_RanBP2"/>
</dbReference>
<evidence type="ECO:0000256" key="8">
    <source>
        <dbReference type="PROSITE-ProRule" id="PRU00322"/>
    </source>
</evidence>
<dbReference type="InterPro" id="IPR000330">
    <property type="entry name" value="SNF2_N"/>
</dbReference>
<protein>
    <recommendedName>
        <fullName evidence="1">RanBP-type and C3HC4-type zinc finger-containing protein 1</fullName>
    </recommendedName>
</protein>
<dbReference type="GO" id="GO:0005634">
    <property type="term" value="C:nucleus"/>
    <property type="evidence" value="ECO:0007669"/>
    <property type="project" value="TreeGrafter"/>
</dbReference>
<evidence type="ECO:0000256" key="6">
    <source>
        <dbReference type="ARBA" id="ARBA00022833"/>
    </source>
</evidence>
<dbReference type="GO" id="GO:0016787">
    <property type="term" value="F:hydrolase activity"/>
    <property type="evidence" value="ECO:0007669"/>
    <property type="project" value="UniProtKB-KW"/>
</dbReference>
<keyword evidence="2" id="KW-0479">Metal-binding</keyword>
<keyword evidence="5" id="KW-0378">Hydrolase</keyword>
<dbReference type="PROSITE" id="PS50089">
    <property type="entry name" value="ZF_RING_2"/>
    <property type="match status" value="1"/>
</dbReference>
<dbReference type="Proteomes" id="UP000693981">
    <property type="component" value="Unassembled WGS sequence"/>
</dbReference>
<evidence type="ECO:0000256" key="1">
    <source>
        <dbReference type="ARBA" id="ARBA00017887"/>
    </source>
</evidence>
<dbReference type="SMART" id="SM00490">
    <property type="entry name" value="HELICc"/>
    <property type="match status" value="1"/>
</dbReference>
<feature type="region of interest" description="Disordered" evidence="10">
    <location>
        <begin position="660"/>
        <end position="697"/>
    </location>
</feature>
<dbReference type="PROSITE" id="PS00518">
    <property type="entry name" value="ZF_RING_1"/>
    <property type="match status" value="1"/>
</dbReference>
<comment type="caution">
    <text evidence="14">The sequence shown here is derived from an EMBL/GenBank/DDBJ whole genome shotgun (WGS) entry which is preliminary data.</text>
</comment>
<dbReference type="GO" id="GO:0008094">
    <property type="term" value="F:ATP-dependent activity, acting on DNA"/>
    <property type="evidence" value="ECO:0007669"/>
    <property type="project" value="TreeGrafter"/>
</dbReference>
<keyword evidence="3" id="KW-0547">Nucleotide-binding</keyword>